<dbReference type="Proteomes" id="UP000243688">
    <property type="component" value="Unassembled WGS sequence"/>
</dbReference>
<accession>A0A2A6DX48</accession>
<proteinExistence type="predicted"/>
<dbReference type="EMBL" id="MOXJ01000047">
    <property type="protein sequence ID" value="PDO09313.1"/>
    <property type="molecule type" value="Genomic_DNA"/>
</dbReference>
<dbReference type="AlphaFoldDB" id="A0A2A6DX48"/>
<protein>
    <submittedName>
        <fullName evidence="1">Uncharacterized protein</fullName>
    </submittedName>
</protein>
<gene>
    <name evidence="1" type="ORF">BLM47_13280</name>
</gene>
<reference evidence="1 2" key="1">
    <citation type="submission" date="2016-12" db="EMBL/GenBank/DDBJ databases">
        <title>Candidatus Reconcilibacillus cellulovorans genome.</title>
        <authorList>
            <person name="Kolinko S."/>
            <person name="Wu Y.-W."/>
            <person name="Tachea F."/>
            <person name="Denzel E."/>
            <person name="Hiras J."/>
            <person name="Baecker N."/>
            <person name="Chan L.J."/>
            <person name="Eichorst S.A."/>
            <person name="Frey D."/>
            <person name="Adams P.D."/>
            <person name="Pray T."/>
            <person name="Tanjore D."/>
            <person name="Petzold C.J."/>
            <person name="Gladden J.M."/>
            <person name="Simmons B.A."/>
            <person name="Singer S.W."/>
        </authorList>
    </citation>
    <scope>NUCLEOTIDE SEQUENCE [LARGE SCALE GENOMIC DNA]</scope>
    <source>
        <strain evidence="1">JTherm</strain>
    </source>
</reference>
<comment type="caution">
    <text evidence="1">The sequence shown here is derived from an EMBL/GenBank/DDBJ whole genome shotgun (WGS) entry which is preliminary data.</text>
</comment>
<name>A0A2A6DX48_9BACL</name>
<evidence type="ECO:0000313" key="2">
    <source>
        <dbReference type="Proteomes" id="UP000243688"/>
    </source>
</evidence>
<organism evidence="1 2">
    <name type="scientific">Candidatus Reconcilbacillus cellulovorans</name>
    <dbReference type="NCBI Taxonomy" id="1906605"/>
    <lineage>
        <taxon>Bacteria</taxon>
        <taxon>Bacillati</taxon>
        <taxon>Bacillota</taxon>
        <taxon>Bacilli</taxon>
        <taxon>Bacillales</taxon>
        <taxon>Paenibacillaceae</taxon>
        <taxon>Candidatus Reconcilbacillus</taxon>
    </lineage>
</organism>
<sequence>MRTNRESIRLGLLQELYQFFLSEKGKQALIPDNLITINPEKFFALEYLADQGWIRMRKKGKFFAAKITPQGIERLRASQSNLQTS</sequence>
<evidence type="ECO:0000313" key="1">
    <source>
        <dbReference type="EMBL" id="PDO09313.1"/>
    </source>
</evidence>